<feature type="transmembrane region" description="Helical" evidence="10">
    <location>
        <begin position="481"/>
        <end position="500"/>
    </location>
</feature>
<evidence type="ECO:0000313" key="14">
    <source>
        <dbReference type="Proteomes" id="UP000198639"/>
    </source>
</evidence>
<dbReference type="InterPro" id="IPR027256">
    <property type="entry name" value="P-typ_ATPase_IB"/>
</dbReference>
<dbReference type="PROSITE" id="PS00154">
    <property type="entry name" value="ATPASE_E1_E2"/>
    <property type="match status" value="1"/>
</dbReference>
<dbReference type="GO" id="GO:0046872">
    <property type="term" value="F:metal ion binding"/>
    <property type="evidence" value="ECO:0007669"/>
    <property type="project" value="UniProtKB-KW"/>
</dbReference>
<keyword evidence="3 10" id="KW-0812">Transmembrane</keyword>
<dbReference type="Gene3D" id="3.40.1110.10">
    <property type="entry name" value="Calcium-transporting ATPase, cytoplasmic domain N"/>
    <property type="match status" value="1"/>
</dbReference>
<dbReference type="SUPFAM" id="SSF81665">
    <property type="entry name" value="Calcium ATPase, transmembrane domain M"/>
    <property type="match status" value="1"/>
</dbReference>
<dbReference type="NCBIfam" id="TIGR01525">
    <property type="entry name" value="ATPase-IB_hvy"/>
    <property type="match status" value="1"/>
</dbReference>
<keyword evidence="10" id="KW-1003">Cell membrane</keyword>
<evidence type="ECO:0000256" key="6">
    <source>
        <dbReference type="ARBA" id="ARBA00022989"/>
    </source>
</evidence>
<organism evidence="13 14">
    <name type="scientific">Massilia yuzhufengensis</name>
    <dbReference type="NCBI Taxonomy" id="1164594"/>
    <lineage>
        <taxon>Bacteria</taxon>
        <taxon>Pseudomonadati</taxon>
        <taxon>Pseudomonadota</taxon>
        <taxon>Betaproteobacteria</taxon>
        <taxon>Burkholderiales</taxon>
        <taxon>Oxalobacteraceae</taxon>
        <taxon>Telluria group</taxon>
        <taxon>Massilia</taxon>
    </lineage>
</organism>
<dbReference type="CDD" id="cd07551">
    <property type="entry name" value="P-type_ATPase_HM_ZosA_PfeT-like"/>
    <property type="match status" value="1"/>
</dbReference>
<dbReference type="PRINTS" id="PR00120">
    <property type="entry name" value="HATPASE"/>
</dbReference>
<feature type="transmembrane region" description="Helical" evidence="10">
    <location>
        <begin position="827"/>
        <end position="845"/>
    </location>
</feature>
<evidence type="ECO:0000256" key="10">
    <source>
        <dbReference type="RuleBase" id="RU362081"/>
    </source>
</evidence>
<dbReference type="InterPro" id="IPR023298">
    <property type="entry name" value="ATPase_P-typ_TM_dom_sf"/>
</dbReference>
<keyword evidence="4 10" id="KW-0479">Metal-binding</keyword>
<evidence type="ECO:0000256" key="8">
    <source>
        <dbReference type="ARBA" id="ARBA00039097"/>
    </source>
</evidence>
<dbReference type="Pfam" id="PF00122">
    <property type="entry name" value="E1-E2_ATPase"/>
    <property type="match status" value="1"/>
</dbReference>
<comment type="similarity">
    <text evidence="2 10">Belongs to the cation transport ATPase (P-type) (TC 3.A.3) family. Type IB subfamily.</text>
</comment>
<dbReference type="SFLD" id="SFLDS00003">
    <property type="entry name" value="Haloacid_Dehalogenase"/>
    <property type="match status" value="1"/>
</dbReference>
<feature type="transmembrane region" description="Helical" evidence="10">
    <location>
        <begin position="512"/>
        <end position="536"/>
    </location>
</feature>
<feature type="compositionally biased region" description="Basic residues" evidence="11">
    <location>
        <begin position="203"/>
        <end position="213"/>
    </location>
</feature>
<dbReference type="GO" id="GO:0016463">
    <property type="term" value="F:P-type zinc transporter activity"/>
    <property type="evidence" value="ECO:0007669"/>
    <property type="project" value="UniProtKB-EC"/>
</dbReference>
<name>A0A1I1W0X0_9BURK</name>
<keyword evidence="7 10" id="KW-0472">Membrane</keyword>
<dbReference type="SFLD" id="SFLDF00027">
    <property type="entry name" value="p-type_atpase"/>
    <property type="match status" value="1"/>
</dbReference>
<dbReference type="EC" id="7.2.2.12" evidence="8"/>
<dbReference type="Gene3D" id="2.70.150.10">
    <property type="entry name" value="Calcium-transporting ATPase, cytoplasmic transduction domain A"/>
    <property type="match status" value="1"/>
</dbReference>
<feature type="region of interest" description="Disordered" evidence="11">
    <location>
        <begin position="186"/>
        <end position="227"/>
    </location>
</feature>
<evidence type="ECO:0000256" key="2">
    <source>
        <dbReference type="ARBA" id="ARBA00006024"/>
    </source>
</evidence>
<comment type="subcellular location">
    <subcellularLocation>
        <location evidence="10">Cell membrane</location>
    </subcellularLocation>
    <subcellularLocation>
        <location evidence="1">Membrane</location>
    </subcellularLocation>
</comment>
<dbReference type="Gene3D" id="3.30.70.100">
    <property type="match status" value="2"/>
</dbReference>
<feature type="transmembrane region" description="Helical" evidence="10">
    <location>
        <begin position="238"/>
        <end position="254"/>
    </location>
</feature>
<dbReference type="PANTHER" id="PTHR48085">
    <property type="entry name" value="CADMIUM/ZINC-TRANSPORTING ATPASE HMA2-RELATED"/>
    <property type="match status" value="1"/>
</dbReference>
<dbReference type="InterPro" id="IPR036412">
    <property type="entry name" value="HAD-like_sf"/>
</dbReference>
<dbReference type="InterPro" id="IPR018303">
    <property type="entry name" value="ATPase_P-typ_P_site"/>
</dbReference>
<evidence type="ECO:0000313" key="13">
    <source>
        <dbReference type="EMBL" id="SFD86550.1"/>
    </source>
</evidence>
<keyword evidence="6 10" id="KW-1133">Transmembrane helix</keyword>
<evidence type="ECO:0000256" key="5">
    <source>
        <dbReference type="ARBA" id="ARBA00022967"/>
    </source>
</evidence>
<dbReference type="InterPro" id="IPR008250">
    <property type="entry name" value="ATPase_P-typ_transduc_dom_A_sf"/>
</dbReference>
<dbReference type="SFLD" id="SFLDG00002">
    <property type="entry name" value="C1.7:_P-type_atpase_like"/>
    <property type="match status" value="1"/>
</dbReference>
<dbReference type="SUPFAM" id="SSF56784">
    <property type="entry name" value="HAD-like"/>
    <property type="match status" value="1"/>
</dbReference>
<dbReference type="NCBIfam" id="TIGR01494">
    <property type="entry name" value="ATPase_P-type"/>
    <property type="match status" value="2"/>
</dbReference>
<keyword evidence="5" id="KW-1278">Translocase</keyword>
<evidence type="ECO:0000256" key="9">
    <source>
        <dbReference type="ARBA" id="ARBA00047308"/>
    </source>
</evidence>
<dbReference type="PRINTS" id="PR00119">
    <property type="entry name" value="CATATPASE"/>
</dbReference>
<dbReference type="InterPro" id="IPR023299">
    <property type="entry name" value="ATPase_P-typ_cyto_dom_N"/>
</dbReference>
<keyword evidence="10" id="KW-0547">Nucleotide-binding</keyword>
<evidence type="ECO:0000259" key="12">
    <source>
        <dbReference type="Pfam" id="PF00122"/>
    </source>
</evidence>
<dbReference type="InterPro" id="IPR051014">
    <property type="entry name" value="Cation_Transport_ATPase_IB"/>
</dbReference>
<feature type="compositionally biased region" description="Basic and acidic residues" evidence="11">
    <location>
        <begin position="193"/>
        <end position="202"/>
    </location>
</feature>
<reference evidence="14" key="1">
    <citation type="submission" date="2016-10" db="EMBL/GenBank/DDBJ databases">
        <authorList>
            <person name="Varghese N."/>
            <person name="Submissions S."/>
        </authorList>
    </citation>
    <scope>NUCLEOTIDE SEQUENCE [LARGE SCALE GENOMIC DNA]</scope>
    <source>
        <strain evidence="14">CGMCC 1.12041</strain>
    </source>
</reference>
<evidence type="ECO:0000256" key="7">
    <source>
        <dbReference type="ARBA" id="ARBA00023136"/>
    </source>
</evidence>
<dbReference type="InterPro" id="IPR001757">
    <property type="entry name" value="P_typ_ATPase"/>
</dbReference>
<sequence>MQARVKFRGKPVWFRFGVLAYGRYSVSALFWYFQEPRAYMEQSERVRLELPLILPEVDDANDPCVARLVSLLTGRPGVEHVHIETQEGSPPLLCLHYDPSLITVSRLRELVSAVGAQLSEKFAHYIGYTPSPLHSRSARLFSERLREIPGVLEAEVSASGRIRVEYERAAVARTRLEDLVDSLGTELTDASSETEHDHDHAHKQNGAHAGHRHAHEDKGGHAGHSHAHGGVFGEHSELIFAVIAGACVLAGWLLDRAAAGPDWLPLALYVAAYFFGGYFTVKEAVENLRARRFEIDTLMLVAAAGAAALGNWAEGGLLLFLFSLGHSLEHFAMGRARQAIEALAKLAPETAMRKRGEELEEVPVASLAPGDIVLVKPNERLPVDGVVVKGTSSVNQAPVTGESIPVDKSPAQDGAGAIAAFDRVDAANRVFAGTINGAGAMEVMVARLASQSTMARVVQMVAEAEAQRSPTQQFTDKFERVFVPVVLALVALLMLAFLVIDEPFSASFYRAMAVLVAASPCALAISVPSAVLSGVARAGRSGVLVKGGGPLENLGSLNSIAFDKTGTLTEGRPKLTDVIPASGTNEDELLAVVVAVESHSDHPLASALVKGGRDRLKPGTAAVRADDVRGLIGRGVQASVDGETVYIAKPVLFSELDGMRLPPELAAADEQLVQSGRTTMIVRKGSRFLGVIGVMDTPRAAAPGVMAQLRELGIERLVMISGDNQQVADAVARTVGLTEARGDLMPEQKVEAIKTLRERHGKVAMVGDGVNDAPAMANATVGIAMGAAGSDVALETADVALMSDDLSQLPFAVGLSRRTKWVIKQNLWVSLGVVAVLIPATIFGLNIGTAVLFHEGSTVLVVINALRLLAYPDVASRSVDTAVAADLDERPPQSSDLRDIGSKGASS</sequence>
<proteinExistence type="inferred from homology"/>
<dbReference type="Pfam" id="PF00702">
    <property type="entry name" value="Hydrolase"/>
    <property type="match status" value="1"/>
</dbReference>
<dbReference type="EMBL" id="FOLD01000042">
    <property type="protein sequence ID" value="SFD86550.1"/>
    <property type="molecule type" value="Genomic_DNA"/>
</dbReference>
<dbReference type="InterPro" id="IPR044492">
    <property type="entry name" value="P_typ_ATPase_HD_dom"/>
</dbReference>
<dbReference type="STRING" id="1164594.SAMN05216204_14216"/>
<accession>A0A1I1W0X0</accession>
<feature type="domain" description="P-type ATPase A" evidence="12">
    <location>
        <begin position="346"/>
        <end position="461"/>
    </location>
</feature>
<dbReference type="GO" id="GO:0005524">
    <property type="term" value="F:ATP binding"/>
    <property type="evidence" value="ECO:0007669"/>
    <property type="project" value="UniProtKB-UniRule"/>
</dbReference>
<dbReference type="AlphaFoldDB" id="A0A1I1W0X0"/>
<evidence type="ECO:0000256" key="3">
    <source>
        <dbReference type="ARBA" id="ARBA00022692"/>
    </source>
</evidence>
<dbReference type="Proteomes" id="UP000198639">
    <property type="component" value="Unassembled WGS sequence"/>
</dbReference>
<dbReference type="InterPro" id="IPR059000">
    <property type="entry name" value="ATPase_P-type_domA"/>
</dbReference>
<dbReference type="SUPFAM" id="SSF81653">
    <property type="entry name" value="Calcium ATPase, transduction domain A"/>
    <property type="match status" value="1"/>
</dbReference>
<gene>
    <name evidence="13" type="ORF">SAMN05216204_14216</name>
</gene>
<evidence type="ECO:0000256" key="4">
    <source>
        <dbReference type="ARBA" id="ARBA00022723"/>
    </source>
</evidence>
<dbReference type="InterPro" id="IPR023214">
    <property type="entry name" value="HAD_sf"/>
</dbReference>
<dbReference type="GO" id="GO:0016887">
    <property type="term" value="F:ATP hydrolysis activity"/>
    <property type="evidence" value="ECO:0007669"/>
    <property type="project" value="InterPro"/>
</dbReference>
<evidence type="ECO:0000256" key="11">
    <source>
        <dbReference type="SAM" id="MobiDB-lite"/>
    </source>
</evidence>
<keyword evidence="14" id="KW-1185">Reference proteome</keyword>
<dbReference type="GO" id="GO:0005886">
    <property type="term" value="C:plasma membrane"/>
    <property type="evidence" value="ECO:0007669"/>
    <property type="project" value="UniProtKB-SubCell"/>
</dbReference>
<keyword evidence="10" id="KW-0067">ATP-binding</keyword>
<comment type="catalytic activity">
    <reaction evidence="9">
        <text>Zn(2+)(in) + ATP + H2O = Zn(2+)(out) + ADP + phosphate + H(+)</text>
        <dbReference type="Rhea" id="RHEA:20621"/>
        <dbReference type="ChEBI" id="CHEBI:15377"/>
        <dbReference type="ChEBI" id="CHEBI:15378"/>
        <dbReference type="ChEBI" id="CHEBI:29105"/>
        <dbReference type="ChEBI" id="CHEBI:30616"/>
        <dbReference type="ChEBI" id="CHEBI:43474"/>
        <dbReference type="ChEBI" id="CHEBI:456216"/>
        <dbReference type="EC" id="7.2.2.12"/>
    </reaction>
</comment>
<dbReference type="PANTHER" id="PTHR48085:SF5">
    <property type="entry name" value="CADMIUM_ZINC-TRANSPORTING ATPASE HMA4-RELATED"/>
    <property type="match status" value="1"/>
</dbReference>
<evidence type="ECO:0000256" key="1">
    <source>
        <dbReference type="ARBA" id="ARBA00004370"/>
    </source>
</evidence>
<protein>
    <recommendedName>
        <fullName evidence="8">P-type Zn(2+) transporter</fullName>
        <ecNumber evidence="8">7.2.2.12</ecNumber>
    </recommendedName>
</protein>
<dbReference type="Gene3D" id="3.40.50.1000">
    <property type="entry name" value="HAD superfamily/HAD-like"/>
    <property type="match status" value="1"/>
</dbReference>
<feature type="transmembrane region" description="Helical" evidence="10">
    <location>
        <begin position="263"/>
        <end position="281"/>
    </location>
</feature>